<dbReference type="SUPFAM" id="SSF50022">
    <property type="entry name" value="ISP domain"/>
    <property type="match status" value="1"/>
</dbReference>
<dbReference type="PANTHER" id="PTHR13847">
    <property type="entry name" value="SARCOSINE DEHYDROGENASE-RELATED"/>
    <property type="match status" value="1"/>
</dbReference>
<reference evidence="6 7" key="1">
    <citation type="submission" date="2024-03" db="EMBL/GenBank/DDBJ databases">
        <title>The Acrasis kona genome and developmental transcriptomes reveal deep origins of eukaryotic multicellular pathways.</title>
        <authorList>
            <person name="Sheikh S."/>
            <person name="Fu C.-J."/>
            <person name="Brown M.W."/>
            <person name="Baldauf S.L."/>
        </authorList>
    </citation>
    <scope>NUCLEOTIDE SEQUENCE [LARGE SCALE GENOMIC DNA]</scope>
    <source>
        <strain evidence="6 7">ATCC MYA-3509</strain>
    </source>
</reference>
<feature type="domain" description="Rieske" evidence="5">
    <location>
        <begin position="389"/>
        <end position="475"/>
    </location>
</feature>
<dbReference type="InterPro" id="IPR036922">
    <property type="entry name" value="Rieske_2Fe-2S_sf"/>
</dbReference>
<protein>
    <submittedName>
        <fullName evidence="6">YhfW</fullName>
    </submittedName>
</protein>
<keyword evidence="3" id="KW-0408">Iron</keyword>
<proteinExistence type="predicted"/>
<evidence type="ECO:0000256" key="1">
    <source>
        <dbReference type="ARBA" id="ARBA00022714"/>
    </source>
</evidence>
<gene>
    <name evidence="6" type="ORF">AKO1_006165</name>
</gene>
<dbReference type="Gene3D" id="3.30.9.10">
    <property type="entry name" value="D-Amino Acid Oxidase, subunit A, domain 2"/>
    <property type="match status" value="1"/>
</dbReference>
<keyword evidence="7" id="KW-1185">Reference proteome</keyword>
<accession>A0AAW2YI60</accession>
<dbReference type="GO" id="GO:0005737">
    <property type="term" value="C:cytoplasm"/>
    <property type="evidence" value="ECO:0007669"/>
    <property type="project" value="TreeGrafter"/>
</dbReference>
<evidence type="ECO:0000313" key="6">
    <source>
        <dbReference type="EMBL" id="KAL0476659.1"/>
    </source>
</evidence>
<name>A0AAW2YI60_9EUKA</name>
<dbReference type="InterPro" id="IPR017941">
    <property type="entry name" value="Rieske_2Fe-2S"/>
</dbReference>
<dbReference type="Gene3D" id="3.50.50.60">
    <property type="entry name" value="FAD/NAD(P)-binding domain"/>
    <property type="match status" value="1"/>
</dbReference>
<dbReference type="GO" id="GO:0046872">
    <property type="term" value="F:metal ion binding"/>
    <property type="evidence" value="ECO:0007669"/>
    <property type="project" value="UniProtKB-KW"/>
</dbReference>
<dbReference type="Proteomes" id="UP001431209">
    <property type="component" value="Unassembled WGS sequence"/>
</dbReference>
<dbReference type="InterPro" id="IPR036188">
    <property type="entry name" value="FAD/NAD-bd_sf"/>
</dbReference>
<dbReference type="GO" id="GO:0051537">
    <property type="term" value="F:2 iron, 2 sulfur cluster binding"/>
    <property type="evidence" value="ECO:0007669"/>
    <property type="project" value="UniProtKB-KW"/>
</dbReference>
<keyword evidence="4" id="KW-0411">Iron-sulfur</keyword>
<evidence type="ECO:0000256" key="3">
    <source>
        <dbReference type="ARBA" id="ARBA00023004"/>
    </source>
</evidence>
<evidence type="ECO:0000313" key="7">
    <source>
        <dbReference type="Proteomes" id="UP001431209"/>
    </source>
</evidence>
<dbReference type="PROSITE" id="PS51296">
    <property type="entry name" value="RIESKE"/>
    <property type="match status" value="1"/>
</dbReference>
<dbReference type="AlphaFoldDB" id="A0AAW2YI60"/>
<evidence type="ECO:0000256" key="2">
    <source>
        <dbReference type="ARBA" id="ARBA00022723"/>
    </source>
</evidence>
<evidence type="ECO:0000259" key="5">
    <source>
        <dbReference type="PROSITE" id="PS51296"/>
    </source>
</evidence>
<keyword evidence="1" id="KW-0001">2Fe-2S</keyword>
<dbReference type="Pfam" id="PF00355">
    <property type="entry name" value="Rieske"/>
    <property type="match status" value="1"/>
</dbReference>
<dbReference type="Pfam" id="PF01266">
    <property type="entry name" value="DAO"/>
    <property type="match status" value="1"/>
</dbReference>
<evidence type="ECO:0000256" key="4">
    <source>
        <dbReference type="ARBA" id="ARBA00023014"/>
    </source>
</evidence>
<keyword evidence="2" id="KW-0479">Metal-binding</keyword>
<dbReference type="PANTHER" id="PTHR13847:SF281">
    <property type="entry name" value="FAD DEPENDENT OXIDOREDUCTASE DOMAIN-CONTAINING PROTEIN"/>
    <property type="match status" value="1"/>
</dbReference>
<dbReference type="InterPro" id="IPR006076">
    <property type="entry name" value="FAD-dep_OxRdtase"/>
</dbReference>
<dbReference type="EMBL" id="JAOPGA020000078">
    <property type="protein sequence ID" value="KAL0476659.1"/>
    <property type="molecule type" value="Genomic_DNA"/>
</dbReference>
<sequence>MAGIQTAYLLTKQGKRVALFEKGELCSGETGRTTAHIMTSYDDRYLHMKKNHGTEGAKLIASAMVEAVDMIESISKEENIDCEFRRVKGYLFLSPEDQKTQPKLIEEEFDASLQSGLQVKMVEKAPIRDYNTGKSILYPDNGQFDPLKYLFGVAKAASTRGAQIYTNTTITDFKKDQVETIDGHKVKYQHLVVCTNSPVNAGLTTHSLIEAYRSYVVCAKVPAGYVEEALFWDTMDPYHYARLQHPKDHEGFNTLIIGGADHRVGEQHRDQEYINQQFQELEEWGRERFPQMGEVVSAWSGQVQEPTDGLPMIGHAPFDKSNVLYITADSGQGMSSCTYGAQLITDIIMEKPNKLEKLLQPGRGRLLASSEVVKNAVGTFKEYTEWLSKSDVKNADEIKNDGGAVYRKENELVKTAAYRDQEGILYEMSSVCTHLGGIVVWNESEKSFDCGCHGSRFDKFGNVIMGPAIKPLSPLNDNAKSKQNL</sequence>
<comment type="caution">
    <text evidence="6">The sequence shown here is derived from an EMBL/GenBank/DDBJ whole genome shotgun (WGS) entry which is preliminary data.</text>
</comment>
<dbReference type="SUPFAM" id="SSF51971">
    <property type="entry name" value="Nucleotide-binding domain"/>
    <property type="match status" value="1"/>
</dbReference>
<organism evidence="6 7">
    <name type="scientific">Acrasis kona</name>
    <dbReference type="NCBI Taxonomy" id="1008807"/>
    <lineage>
        <taxon>Eukaryota</taxon>
        <taxon>Discoba</taxon>
        <taxon>Heterolobosea</taxon>
        <taxon>Tetramitia</taxon>
        <taxon>Eutetramitia</taxon>
        <taxon>Acrasidae</taxon>
        <taxon>Acrasis</taxon>
    </lineage>
</organism>
<dbReference type="Gene3D" id="2.102.10.10">
    <property type="entry name" value="Rieske [2Fe-2S] iron-sulphur domain"/>
    <property type="match status" value="1"/>
</dbReference>